<keyword evidence="9" id="KW-1185">Reference proteome</keyword>
<comment type="subcellular location">
    <subcellularLocation>
        <location evidence="1">Membrane</location>
    </subcellularLocation>
</comment>
<dbReference type="EMBL" id="ML978069">
    <property type="protein sequence ID" value="KAF2016327.1"/>
    <property type="molecule type" value="Genomic_DNA"/>
</dbReference>
<feature type="compositionally biased region" description="Polar residues" evidence="6">
    <location>
        <begin position="160"/>
        <end position="171"/>
    </location>
</feature>
<evidence type="ECO:0000313" key="9">
    <source>
        <dbReference type="Proteomes" id="UP000799778"/>
    </source>
</evidence>
<comment type="similarity">
    <text evidence="2">Belongs to the UPF0057 (PMP3) family.</text>
</comment>
<keyword evidence="4 7" id="KW-1133">Transmembrane helix</keyword>
<evidence type="ECO:0000256" key="4">
    <source>
        <dbReference type="ARBA" id="ARBA00022989"/>
    </source>
</evidence>
<protein>
    <submittedName>
        <fullName evidence="8">Uncharacterized protein</fullName>
    </submittedName>
</protein>
<evidence type="ECO:0000256" key="2">
    <source>
        <dbReference type="ARBA" id="ARBA00009530"/>
    </source>
</evidence>
<sequence>MASVAEKPAPQAPFVALPRTRKRTKTYLLLLAILCPPLAIYLDGASSTCIITNVILWIPTWLVPGIIHAWFYILRSQYHRNISRPVRSRLWVQNDPRLQKEFELQENKRRRTNLFSITNSEIKPLPPPGTVAPTLPTRRPTENPFRDPSTGIDHALSKDSVLQENSTMKSG</sequence>
<dbReference type="RefSeq" id="XP_033384666.1">
    <property type="nucleotide sequence ID" value="XM_033521801.1"/>
</dbReference>
<evidence type="ECO:0000256" key="5">
    <source>
        <dbReference type="ARBA" id="ARBA00023136"/>
    </source>
</evidence>
<name>A0A6A5XU40_9PLEO</name>
<dbReference type="GO" id="GO:0016020">
    <property type="term" value="C:membrane"/>
    <property type="evidence" value="ECO:0007669"/>
    <property type="project" value="UniProtKB-SubCell"/>
</dbReference>
<evidence type="ECO:0000313" key="8">
    <source>
        <dbReference type="EMBL" id="KAF2016327.1"/>
    </source>
</evidence>
<feature type="region of interest" description="Disordered" evidence="6">
    <location>
        <begin position="122"/>
        <end position="171"/>
    </location>
</feature>
<proteinExistence type="inferred from homology"/>
<evidence type="ECO:0000256" key="3">
    <source>
        <dbReference type="ARBA" id="ARBA00022692"/>
    </source>
</evidence>
<dbReference type="AlphaFoldDB" id="A0A6A5XU40"/>
<dbReference type="GeneID" id="54279198"/>
<dbReference type="Proteomes" id="UP000799778">
    <property type="component" value="Unassembled WGS sequence"/>
</dbReference>
<dbReference type="Pfam" id="PF01679">
    <property type="entry name" value="Pmp3"/>
    <property type="match status" value="1"/>
</dbReference>
<gene>
    <name evidence="8" type="ORF">BU24DRAFT_199254</name>
</gene>
<feature type="transmembrane region" description="Helical" evidence="7">
    <location>
        <begin position="26"/>
        <end position="42"/>
    </location>
</feature>
<reference evidence="8" key="1">
    <citation type="journal article" date="2020" name="Stud. Mycol.">
        <title>101 Dothideomycetes genomes: a test case for predicting lifestyles and emergence of pathogens.</title>
        <authorList>
            <person name="Haridas S."/>
            <person name="Albert R."/>
            <person name="Binder M."/>
            <person name="Bloem J."/>
            <person name="Labutti K."/>
            <person name="Salamov A."/>
            <person name="Andreopoulos B."/>
            <person name="Baker S."/>
            <person name="Barry K."/>
            <person name="Bills G."/>
            <person name="Bluhm B."/>
            <person name="Cannon C."/>
            <person name="Castanera R."/>
            <person name="Culley D."/>
            <person name="Daum C."/>
            <person name="Ezra D."/>
            <person name="Gonzalez J."/>
            <person name="Henrissat B."/>
            <person name="Kuo A."/>
            <person name="Liang C."/>
            <person name="Lipzen A."/>
            <person name="Lutzoni F."/>
            <person name="Magnuson J."/>
            <person name="Mondo S."/>
            <person name="Nolan M."/>
            <person name="Ohm R."/>
            <person name="Pangilinan J."/>
            <person name="Park H.-J."/>
            <person name="Ramirez L."/>
            <person name="Alfaro M."/>
            <person name="Sun H."/>
            <person name="Tritt A."/>
            <person name="Yoshinaga Y."/>
            <person name="Zwiers L.-H."/>
            <person name="Turgeon B."/>
            <person name="Goodwin S."/>
            <person name="Spatafora J."/>
            <person name="Crous P."/>
            <person name="Grigoriev I."/>
        </authorList>
    </citation>
    <scope>NUCLEOTIDE SEQUENCE</scope>
    <source>
        <strain evidence="8">CBS 175.79</strain>
    </source>
</reference>
<evidence type="ECO:0000256" key="7">
    <source>
        <dbReference type="SAM" id="Phobius"/>
    </source>
</evidence>
<dbReference type="InterPro" id="IPR000612">
    <property type="entry name" value="PMP3"/>
</dbReference>
<keyword evidence="3 7" id="KW-0812">Transmembrane</keyword>
<feature type="transmembrane region" description="Helical" evidence="7">
    <location>
        <begin position="54"/>
        <end position="74"/>
    </location>
</feature>
<evidence type="ECO:0000256" key="1">
    <source>
        <dbReference type="ARBA" id="ARBA00004370"/>
    </source>
</evidence>
<keyword evidence="5 7" id="KW-0472">Membrane</keyword>
<accession>A0A6A5XU40</accession>
<dbReference type="OrthoDB" id="3795589at2759"/>
<organism evidence="8 9">
    <name type="scientific">Aaosphaeria arxii CBS 175.79</name>
    <dbReference type="NCBI Taxonomy" id="1450172"/>
    <lineage>
        <taxon>Eukaryota</taxon>
        <taxon>Fungi</taxon>
        <taxon>Dikarya</taxon>
        <taxon>Ascomycota</taxon>
        <taxon>Pezizomycotina</taxon>
        <taxon>Dothideomycetes</taxon>
        <taxon>Pleosporomycetidae</taxon>
        <taxon>Pleosporales</taxon>
        <taxon>Pleosporales incertae sedis</taxon>
        <taxon>Aaosphaeria</taxon>
    </lineage>
</organism>
<evidence type="ECO:0000256" key="6">
    <source>
        <dbReference type="SAM" id="MobiDB-lite"/>
    </source>
</evidence>